<name>A0A504YAI4_FASGI</name>
<evidence type="ECO:0000313" key="3">
    <source>
        <dbReference type="Proteomes" id="UP000316759"/>
    </source>
</evidence>
<dbReference type="AlphaFoldDB" id="A0A504YAI4"/>
<evidence type="ECO:0000313" key="2">
    <source>
        <dbReference type="EMBL" id="TPP57591.1"/>
    </source>
</evidence>
<proteinExistence type="predicted"/>
<feature type="compositionally biased region" description="Gly residues" evidence="1">
    <location>
        <begin position="36"/>
        <end position="46"/>
    </location>
</feature>
<dbReference type="Proteomes" id="UP000316759">
    <property type="component" value="Unassembled WGS sequence"/>
</dbReference>
<gene>
    <name evidence="2" type="ORF">FGIG_12325</name>
</gene>
<evidence type="ECO:0000256" key="1">
    <source>
        <dbReference type="SAM" id="MobiDB-lite"/>
    </source>
</evidence>
<protein>
    <submittedName>
        <fullName evidence="2">Uncharacterized protein</fullName>
    </submittedName>
</protein>
<reference evidence="2 3" key="1">
    <citation type="submission" date="2019-04" db="EMBL/GenBank/DDBJ databases">
        <title>Annotation for the trematode Fasciola gigantica.</title>
        <authorList>
            <person name="Choi Y.-J."/>
        </authorList>
    </citation>
    <scope>NUCLEOTIDE SEQUENCE [LARGE SCALE GENOMIC DNA]</scope>
    <source>
        <strain evidence="2">Uganda_cow_1</strain>
    </source>
</reference>
<comment type="caution">
    <text evidence="2">The sequence shown here is derived from an EMBL/GenBank/DDBJ whole genome shotgun (WGS) entry which is preliminary data.</text>
</comment>
<keyword evidence="3" id="KW-1185">Reference proteome</keyword>
<feature type="region of interest" description="Disordered" evidence="1">
    <location>
        <begin position="30"/>
        <end position="50"/>
    </location>
</feature>
<dbReference type="EMBL" id="SUNJ01012997">
    <property type="protein sequence ID" value="TPP57591.1"/>
    <property type="molecule type" value="Genomic_DNA"/>
</dbReference>
<accession>A0A504YAI4</accession>
<organism evidence="2 3">
    <name type="scientific">Fasciola gigantica</name>
    <name type="common">Giant liver fluke</name>
    <dbReference type="NCBI Taxonomy" id="46835"/>
    <lineage>
        <taxon>Eukaryota</taxon>
        <taxon>Metazoa</taxon>
        <taxon>Spiralia</taxon>
        <taxon>Lophotrochozoa</taxon>
        <taxon>Platyhelminthes</taxon>
        <taxon>Trematoda</taxon>
        <taxon>Digenea</taxon>
        <taxon>Plagiorchiida</taxon>
        <taxon>Echinostomata</taxon>
        <taxon>Echinostomatoidea</taxon>
        <taxon>Fasciolidae</taxon>
        <taxon>Fasciola</taxon>
    </lineage>
</organism>
<sequence>MRKVAGAMTGSKTDVANTAATCYSSVFAPGRPGALGNRGGGGGDSSRGGAQSTIFSTVQVRPKLGTLRTRNLQLSMRFRLMLRQRADQLADPL</sequence>